<accession>D4MIX8</accession>
<reference evidence="2 3" key="1">
    <citation type="submission" date="2010-03" db="EMBL/GenBank/DDBJ databases">
        <title>The genome sequence of Eubacterium siraeum V10Sc8a.</title>
        <authorList>
            <consortium name="metaHIT consortium -- http://www.metahit.eu/"/>
            <person name="Pajon A."/>
            <person name="Turner K."/>
            <person name="Parkhill J."/>
            <person name="Duncan S."/>
            <person name="Flint H."/>
        </authorList>
    </citation>
    <scope>NUCLEOTIDE SEQUENCE [LARGE SCALE GENOMIC DNA]</scope>
    <source>
        <strain evidence="2 3">V10Sc8a</strain>
    </source>
</reference>
<dbReference type="Proteomes" id="UP000007050">
    <property type="component" value="Chromosome"/>
</dbReference>
<dbReference type="EMBL" id="FP929059">
    <property type="protein sequence ID" value="CBL33711.1"/>
    <property type="molecule type" value="Genomic_DNA"/>
</dbReference>
<dbReference type="BioCyc" id="ESIR717961:G136L-477-MONOMER"/>
<feature type="region of interest" description="Disordered" evidence="1">
    <location>
        <begin position="53"/>
        <end position="75"/>
    </location>
</feature>
<reference evidence="2 3" key="2">
    <citation type="submission" date="2010-03" db="EMBL/GenBank/DDBJ databases">
        <authorList>
            <person name="Pajon A."/>
        </authorList>
    </citation>
    <scope>NUCLEOTIDE SEQUENCE [LARGE SCALE GENOMIC DNA]</scope>
    <source>
        <strain evidence="2 3">V10Sc8a</strain>
    </source>
</reference>
<sequence length="75" mass="8318">MPGVYAQGLCTMQSQPSIHSLSRGKGVCGFGKDAEIERPKALCNDAYKWSNKVGAGRTDNKRPRLQRRKAHKAFL</sequence>
<evidence type="ECO:0000313" key="3">
    <source>
        <dbReference type="Proteomes" id="UP000007050"/>
    </source>
</evidence>
<organism evidence="2 3">
    <name type="scientific">[Eubacterium] siraeum V10Sc8a</name>
    <dbReference type="NCBI Taxonomy" id="717961"/>
    <lineage>
        <taxon>Bacteria</taxon>
        <taxon>Bacillati</taxon>
        <taxon>Bacillota</taxon>
        <taxon>Clostridia</taxon>
        <taxon>Eubacteriales</taxon>
        <taxon>Oscillospiraceae</taxon>
        <taxon>Oscillospiraceae incertae sedis</taxon>
    </lineage>
</organism>
<protein>
    <submittedName>
        <fullName evidence="2">Uncharacterized protein</fullName>
    </submittedName>
</protein>
<gene>
    <name evidence="2" type="ORF">ES1_05920</name>
</gene>
<feature type="compositionally biased region" description="Basic residues" evidence="1">
    <location>
        <begin position="63"/>
        <end position="75"/>
    </location>
</feature>
<evidence type="ECO:0000256" key="1">
    <source>
        <dbReference type="SAM" id="MobiDB-lite"/>
    </source>
</evidence>
<proteinExistence type="predicted"/>
<dbReference type="KEGG" id="esr:ES1_05920"/>
<dbReference type="AlphaFoldDB" id="D4MIX8"/>
<evidence type="ECO:0000313" key="2">
    <source>
        <dbReference type="EMBL" id="CBL33711.1"/>
    </source>
</evidence>
<dbReference type="HOGENOM" id="CLU_2665650_0_0_9"/>
<name>D4MIX8_9FIRM</name>